<name>A0ABT0TFK5_9FLAO</name>
<keyword evidence="4" id="KW-1185">Reference proteome</keyword>
<feature type="domain" description="Glycosyl transferase family 1" evidence="2">
    <location>
        <begin position="220"/>
        <end position="378"/>
    </location>
</feature>
<comment type="caution">
    <text evidence="3">The sequence shown here is derived from an EMBL/GenBank/DDBJ whole genome shotgun (WGS) entry which is preliminary data.</text>
</comment>
<dbReference type="PANTHER" id="PTHR46401">
    <property type="entry name" value="GLYCOSYLTRANSFERASE WBBK-RELATED"/>
    <property type="match status" value="1"/>
</dbReference>
<evidence type="ECO:0000313" key="3">
    <source>
        <dbReference type="EMBL" id="MCL9769754.1"/>
    </source>
</evidence>
<dbReference type="CDD" id="cd03801">
    <property type="entry name" value="GT4_PimA-like"/>
    <property type="match status" value="1"/>
</dbReference>
<evidence type="ECO:0000259" key="2">
    <source>
        <dbReference type="Pfam" id="PF00534"/>
    </source>
</evidence>
<dbReference type="Proteomes" id="UP001203342">
    <property type="component" value="Unassembled WGS sequence"/>
</dbReference>
<dbReference type="SUPFAM" id="SSF53756">
    <property type="entry name" value="UDP-Glycosyltransferase/glycogen phosphorylase"/>
    <property type="match status" value="1"/>
</dbReference>
<dbReference type="PANTHER" id="PTHR46401:SF2">
    <property type="entry name" value="GLYCOSYLTRANSFERASE WBBK-RELATED"/>
    <property type="match status" value="1"/>
</dbReference>
<gene>
    <name evidence="3" type="ORF">NAT47_04925</name>
</gene>
<organism evidence="3 4">
    <name type="scientific">Flavobacterium fragile</name>
    <dbReference type="NCBI Taxonomy" id="2949085"/>
    <lineage>
        <taxon>Bacteria</taxon>
        <taxon>Pseudomonadati</taxon>
        <taxon>Bacteroidota</taxon>
        <taxon>Flavobacteriia</taxon>
        <taxon>Flavobacteriales</taxon>
        <taxon>Flavobacteriaceae</taxon>
        <taxon>Flavobacterium</taxon>
    </lineage>
</organism>
<dbReference type="InterPro" id="IPR001296">
    <property type="entry name" value="Glyco_trans_1"/>
</dbReference>
<reference evidence="3 4" key="1">
    <citation type="submission" date="2022-05" db="EMBL/GenBank/DDBJ databases">
        <title>Flavobacterium sp., isolated from activated sludge.</title>
        <authorList>
            <person name="Ran Q."/>
        </authorList>
    </citation>
    <scope>NUCLEOTIDE SEQUENCE [LARGE SCALE GENOMIC DNA]</scope>
    <source>
        <strain evidence="3 4">HXWNR69</strain>
    </source>
</reference>
<proteinExistence type="predicted"/>
<protein>
    <submittedName>
        <fullName evidence="3">Glycosyltransferase</fullName>
    </submittedName>
</protein>
<evidence type="ECO:0000256" key="1">
    <source>
        <dbReference type="ARBA" id="ARBA00022679"/>
    </source>
</evidence>
<evidence type="ECO:0000313" key="4">
    <source>
        <dbReference type="Proteomes" id="UP001203342"/>
    </source>
</evidence>
<dbReference type="Pfam" id="PF00534">
    <property type="entry name" value="Glycos_transf_1"/>
    <property type="match status" value="1"/>
</dbReference>
<keyword evidence="1" id="KW-0808">Transferase</keyword>
<accession>A0ABT0TFK5</accession>
<dbReference type="RefSeq" id="WP_250580873.1">
    <property type="nucleotide sequence ID" value="NZ_JAMLJN010000003.1"/>
</dbReference>
<dbReference type="Gene3D" id="3.40.50.2000">
    <property type="entry name" value="Glycogen Phosphorylase B"/>
    <property type="match status" value="1"/>
</dbReference>
<dbReference type="EMBL" id="JAMLJN010000003">
    <property type="protein sequence ID" value="MCL9769754.1"/>
    <property type="molecule type" value="Genomic_DNA"/>
</dbReference>
<sequence length="400" mass="45996">MKLLIITHVPHIKVNHEYFGYAPYVREMNIWLRYVDEVVVVAPLVQESLTPIHESYVTNSPFRFVKVPEFDLTSFFNQLKAFPRALVAMVKIYQAMQQADHIHLRCPGNMGLLGALVQILFPKKKKTAKYAGNWDPKSKQPWSYRLQQLILSNPFLTKNMQVLVYGEWPNQTKNVKPFFTATYSEDEIQNSEFRIQNQLSLAAKSRTNENSFDSARLDKIEINLPSTSFLFVGTLSKGKQPLYAIQLVEALHQQGEKVQLEVYGEGEMRQELERYLAQNHLEAIVTLHGNQSKETILHAYQSSHFLILPSKSEGWPKVVAEAMFWGCVPIASPVSCVAYMMGNGSRGLLLTERLEADVNKIYKLVSDKEQYQRMAIEGLNWSRQFTTDKFELEIMKLLRG</sequence>